<dbReference type="InterPro" id="IPR036097">
    <property type="entry name" value="HisK_dim/P_sf"/>
</dbReference>
<dbReference type="PANTHER" id="PTHR43711:SF26">
    <property type="entry name" value="SENSOR HISTIDINE KINASE RCSC"/>
    <property type="match status" value="1"/>
</dbReference>
<dbReference type="InterPro" id="IPR050736">
    <property type="entry name" value="Sensor_HK_Regulatory"/>
</dbReference>
<protein>
    <recommendedName>
        <fullName evidence="2">histidine kinase</fullName>
        <ecNumber evidence="2">2.7.13.3</ecNumber>
    </recommendedName>
</protein>
<evidence type="ECO:0000256" key="6">
    <source>
        <dbReference type="ARBA" id="ARBA00023012"/>
    </source>
</evidence>
<dbReference type="EMBL" id="SLWK01000001">
    <property type="protein sequence ID" value="TCO11052.1"/>
    <property type="molecule type" value="Genomic_DNA"/>
</dbReference>
<proteinExistence type="predicted"/>
<keyword evidence="6" id="KW-0902">Two-component regulatory system</keyword>
<dbReference type="Pfam" id="PF02518">
    <property type="entry name" value="HATPase_c"/>
    <property type="match status" value="1"/>
</dbReference>
<keyword evidence="10" id="KW-1185">Reference proteome</keyword>
<feature type="domain" description="Histidine kinase" evidence="8">
    <location>
        <begin position="170"/>
        <end position="388"/>
    </location>
</feature>
<comment type="catalytic activity">
    <reaction evidence="1">
        <text>ATP + protein L-histidine = ADP + protein N-phospho-L-histidine.</text>
        <dbReference type="EC" id="2.7.13.3"/>
    </reaction>
</comment>
<keyword evidence="3" id="KW-0597">Phosphoprotein</keyword>
<dbReference type="CDD" id="cd00075">
    <property type="entry name" value="HATPase"/>
    <property type="match status" value="1"/>
</dbReference>
<reference evidence="9 10" key="1">
    <citation type="submission" date="2019-03" db="EMBL/GenBank/DDBJ databases">
        <title>Genomic Encyclopedia of Type Strains, Phase IV (KMG-IV): sequencing the most valuable type-strain genomes for metagenomic binning, comparative biology and taxonomic classification.</title>
        <authorList>
            <person name="Goeker M."/>
        </authorList>
    </citation>
    <scope>NUCLEOTIDE SEQUENCE [LARGE SCALE GENOMIC DNA]</scope>
    <source>
        <strain evidence="9 10">DSM 24179</strain>
    </source>
</reference>
<comment type="caution">
    <text evidence="9">The sequence shown here is derived from an EMBL/GenBank/DDBJ whole genome shotgun (WGS) entry which is preliminary data.</text>
</comment>
<dbReference type="Pfam" id="PF00512">
    <property type="entry name" value="HisKA"/>
    <property type="match status" value="1"/>
</dbReference>
<dbReference type="InterPro" id="IPR004358">
    <property type="entry name" value="Sig_transdc_His_kin-like_C"/>
</dbReference>
<dbReference type="Gene3D" id="3.30.565.10">
    <property type="entry name" value="Histidine kinase-like ATPase, C-terminal domain"/>
    <property type="match status" value="1"/>
</dbReference>
<dbReference type="SMART" id="SM00387">
    <property type="entry name" value="HATPase_c"/>
    <property type="match status" value="1"/>
</dbReference>
<dbReference type="SUPFAM" id="SSF47384">
    <property type="entry name" value="Homodimeric domain of signal transducing histidine kinase"/>
    <property type="match status" value="1"/>
</dbReference>
<dbReference type="Proteomes" id="UP000295221">
    <property type="component" value="Unassembled WGS sequence"/>
</dbReference>
<evidence type="ECO:0000256" key="4">
    <source>
        <dbReference type="ARBA" id="ARBA00022679"/>
    </source>
</evidence>
<dbReference type="CDD" id="cd00082">
    <property type="entry name" value="HisKA"/>
    <property type="match status" value="1"/>
</dbReference>
<organism evidence="9 10">
    <name type="scientific">Natronoflexus pectinivorans</name>
    <dbReference type="NCBI Taxonomy" id="682526"/>
    <lineage>
        <taxon>Bacteria</taxon>
        <taxon>Pseudomonadati</taxon>
        <taxon>Bacteroidota</taxon>
        <taxon>Bacteroidia</taxon>
        <taxon>Marinilabiliales</taxon>
        <taxon>Marinilabiliaceae</taxon>
        <taxon>Natronoflexus</taxon>
    </lineage>
</organism>
<dbReference type="PROSITE" id="PS50109">
    <property type="entry name" value="HIS_KIN"/>
    <property type="match status" value="1"/>
</dbReference>
<dbReference type="SUPFAM" id="SSF55874">
    <property type="entry name" value="ATPase domain of HSP90 chaperone/DNA topoisomerase II/histidine kinase"/>
    <property type="match status" value="1"/>
</dbReference>
<dbReference type="EC" id="2.7.13.3" evidence="2"/>
<evidence type="ECO:0000256" key="2">
    <source>
        <dbReference type="ARBA" id="ARBA00012438"/>
    </source>
</evidence>
<evidence type="ECO:0000256" key="7">
    <source>
        <dbReference type="SAM" id="Coils"/>
    </source>
</evidence>
<dbReference type="SMART" id="SM00388">
    <property type="entry name" value="HisKA"/>
    <property type="match status" value="1"/>
</dbReference>
<gene>
    <name evidence="9" type="ORF">EV194_101686</name>
</gene>
<evidence type="ECO:0000256" key="3">
    <source>
        <dbReference type="ARBA" id="ARBA00022553"/>
    </source>
</evidence>
<dbReference type="OrthoDB" id="9781208at2"/>
<keyword evidence="7" id="KW-0175">Coiled coil</keyword>
<dbReference type="InterPro" id="IPR005467">
    <property type="entry name" value="His_kinase_dom"/>
</dbReference>
<evidence type="ECO:0000256" key="5">
    <source>
        <dbReference type="ARBA" id="ARBA00022777"/>
    </source>
</evidence>
<dbReference type="InterPro" id="IPR036890">
    <property type="entry name" value="HATPase_C_sf"/>
</dbReference>
<dbReference type="RefSeq" id="WP_132432053.1">
    <property type="nucleotide sequence ID" value="NZ_SLWK01000001.1"/>
</dbReference>
<keyword evidence="5 9" id="KW-0418">Kinase</keyword>
<evidence type="ECO:0000256" key="1">
    <source>
        <dbReference type="ARBA" id="ARBA00000085"/>
    </source>
</evidence>
<dbReference type="AlphaFoldDB" id="A0A4R2GP49"/>
<evidence type="ECO:0000313" key="9">
    <source>
        <dbReference type="EMBL" id="TCO11052.1"/>
    </source>
</evidence>
<evidence type="ECO:0000259" key="8">
    <source>
        <dbReference type="PROSITE" id="PS50109"/>
    </source>
</evidence>
<dbReference type="GO" id="GO:0000155">
    <property type="term" value="F:phosphorelay sensor kinase activity"/>
    <property type="evidence" value="ECO:0007669"/>
    <property type="project" value="InterPro"/>
</dbReference>
<sequence>MLNRELHNTLSNWTEELAESLSKSSSVFLALFSTEKELLYANSNFKQLIKDNNPTESLLNPSFDTILSLNAEESPLFSGYITVGNSHGLNNSILADVFRKGKQILIIGGIDAQQLIRQNEIMLNLNREISDLQRELIKEKRELENANEELTATNEELDRVNTSKDRFLSILAHDLKAPFNSILGFLYVLSENLRSYDVDKTEEYIKLVYNSSKNVYDLLGDLLTYTRAQSSGFPFEPEIIDLKGLIDEIADITEAGRNAKAITFYNEVNAKTEVFADIFMLKTILRNLISNAIKFTNQNGIIKVSSIKQGVFESITVSDNGVGMDTKTLSELFDTSKKFTSEGTAGEQGTGLGLLLCKEFTERHGGQISAKSELQKGSQFTIIIPSKK</sequence>
<accession>A0A4R2GP49</accession>
<keyword evidence="4" id="KW-0808">Transferase</keyword>
<name>A0A4R2GP49_9BACT</name>
<dbReference type="Gene3D" id="1.10.287.130">
    <property type="match status" value="1"/>
</dbReference>
<dbReference type="PANTHER" id="PTHR43711">
    <property type="entry name" value="TWO-COMPONENT HISTIDINE KINASE"/>
    <property type="match status" value="1"/>
</dbReference>
<evidence type="ECO:0000313" key="10">
    <source>
        <dbReference type="Proteomes" id="UP000295221"/>
    </source>
</evidence>
<dbReference type="PRINTS" id="PR00344">
    <property type="entry name" value="BCTRLSENSOR"/>
</dbReference>
<feature type="coiled-coil region" evidence="7">
    <location>
        <begin position="115"/>
        <end position="163"/>
    </location>
</feature>
<dbReference type="InterPro" id="IPR003661">
    <property type="entry name" value="HisK_dim/P_dom"/>
</dbReference>
<dbReference type="InterPro" id="IPR003594">
    <property type="entry name" value="HATPase_dom"/>
</dbReference>